<feature type="non-terminal residue" evidence="1">
    <location>
        <position position="1"/>
    </location>
</feature>
<dbReference type="EMBL" id="KQ098670">
    <property type="protein sequence ID" value="KMS93822.1"/>
    <property type="molecule type" value="Genomic_DNA"/>
</dbReference>
<protein>
    <submittedName>
        <fullName evidence="1">Uncharacterized protein</fullName>
    </submittedName>
</protein>
<dbReference type="Gramene" id="KMS93822">
    <property type="protein sequence ID" value="KMS93822"/>
    <property type="gene ID" value="BVRB_027610"/>
</dbReference>
<name>A0A0J8B1R6_BETVV</name>
<dbReference type="Proteomes" id="UP000035740">
    <property type="component" value="Unassembled WGS sequence"/>
</dbReference>
<gene>
    <name evidence="1" type="ORF">BVRB_027610</name>
</gene>
<dbReference type="OrthoDB" id="10629073at2759"/>
<reference evidence="1 2" key="1">
    <citation type="journal article" date="2014" name="Nature">
        <title>The genome of the recently domesticated crop plant sugar beet (Beta vulgaris).</title>
        <authorList>
            <person name="Dohm J.C."/>
            <person name="Minoche A.E."/>
            <person name="Holtgrawe D."/>
            <person name="Capella-Gutierrez S."/>
            <person name="Zakrzewski F."/>
            <person name="Tafer H."/>
            <person name="Rupp O."/>
            <person name="Sorensen T.R."/>
            <person name="Stracke R."/>
            <person name="Reinhardt R."/>
            <person name="Goesmann A."/>
            <person name="Kraft T."/>
            <person name="Schulz B."/>
            <person name="Stadler P.F."/>
            <person name="Schmidt T."/>
            <person name="Gabaldon T."/>
            <person name="Lehrach H."/>
            <person name="Weisshaar B."/>
            <person name="Himmelbauer H."/>
        </authorList>
    </citation>
    <scope>NUCLEOTIDE SEQUENCE [LARGE SCALE GENOMIC DNA]</scope>
    <source>
        <tissue evidence="1">Taproot</tissue>
    </source>
</reference>
<dbReference type="AlphaFoldDB" id="A0A0J8B1R6"/>
<accession>A0A0J8B1R6</accession>
<keyword evidence="2" id="KW-1185">Reference proteome</keyword>
<feature type="non-terminal residue" evidence="1">
    <location>
        <position position="183"/>
    </location>
</feature>
<evidence type="ECO:0000313" key="1">
    <source>
        <dbReference type="EMBL" id="KMS93822.1"/>
    </source>
</evidence>
<organism evidence="1 2">
    <name type="scientific">Beta vulgaris subsp. vulgaris</name>
    <name type="common">Beet</name>
    <dbReference type="NCBI Taxonomy" id="3555"/>
    <lineage>
        <taxon>Eukaryota</taxon>
        <taxon>Viridiplantae</taxon>
        <taxon>Streptophyta</taxon>
        <taxon>Embryophyta</taxon>
        <taxon>Tracheophyta</taxon>
        <taxon>Spermatophyta</taxon>
        <taxon>Magnoliopsida</taxon>
        <taxon>eudicotyledons</taxon>
        <taxon>Gunneridae</taxon>
        <taxon>Pentapetalae</taxon>
        <taxon>Caryophyllales</taxon>
        <taxon>Chenopodiaceae</taxon>
        <taxon>Betoideae</taxon>
        <taxon>Beta</taxon>
    </lineage>
</organism>
<evidence type="ECO:0000313" key="2">
    <source>
        <dbReference type="Proteomes" id="UP000035740"/>
    </source>
</evidence>
<sequence length="183" mass="20597">NGLQSTFVEFFFHSVVSDGSFRSVRHLNLERNRFNLNDIVSLVSLLDAHYAFEEEVTPCSLMPFESLRLAGQQELQGTQAIEMNRDLILSKFVFNHSLNDLTIDVSDEAMQELNVYLQRNIKKHRSRIAISSANQQIGSPMSSTLRNLTTTALKSAALSSESQSPKKTPSSPKLFYIECLLVV</sequence>
<proteinExistence type="predicted"/>